<dbReference type="Pfam" id="PF00067">
    <property type="entry name" value="p450"/>
    <property type="match status" value="1"/>
</dbReference>
<dbReference type="EMBL" id="KN846972">
    <property type="protein sequence ID" value="KIW79295.1"/>
    <property type="molecule type" value="Genomic_DNA"/>
</dbReference>
<name>A0A0D2GLA1_9EURO</name>
<gene>
    <name evidence="9" type="ORF">Z517_05907</name>
</gene>
<dbReference type="InterPro" id="IPR050121">
    <property type="entry name" value="Cytochrome_P450_monoxygenase"/>
</dbReference>
<keyword evidence="5 6" id="KW-0408">Iron</keyword>
<accession>A0A0D2GLA1</accession>
<evidence type="ECO:0000256" key="3">
    <source>
        <dbReference type="ARBA" id="ARBA00022723"/>
    </source>
</evidence>
<reference evidence="9 10" key="1">
    <citation type="submission" date="2015-01" db="EMBL/GenBank/DDBJ databases">
        <title>The Genome Sequence of Fonsecaea pedrosoi CBS 271.37.</title>
        <authorList>
            <consortium name="The Broad Institute Genomics Platform"/>
            <person name="Cuomo C."/>
            <person name="de Hoog S."/>
            <person name="Gorbushina A."/>
            <person name="Stielow B."/>
            <person name="Teixiera M."/>
            <person name="Abouelleil A."/>
            <person name="Chapman S.B."/>
            <person name="Priest M."/>
            <person name="Young S.K."/>
            <person name="Wortman J."/>
            <person name="Nusbaum C."/>
            <person name="Birren B."/>
        </authorList>
    </citation>
    <scope>NUCLEOTIDE SEQUENCE [LARGE SCALE GENOMIC DNA]</scope>
    <source>
        <strain evidence="9 10">CBS 271.37</strain>
    </source>
</reference>
<dbReference type="RefSeq" id="XP_013283103.1">
    <property type="nucleotide sequence ID" value="XM_013427649.1"/>
</dbReference>
<protein>
    <recommendedName>
        <fullName evidence="11">Cytochrome P450</fullName>
    </recommendedName>
</protein>
<dbReference type="InterPro" id="IPR036396">
    <property type="entry name" value="Cyt_P450_sf"/>
</dbReference>
<dbReference type="Proteomes" id="UP000053029">
    <property type="component" value="Unassembled WGS sequence"/>
</dbReference>
<dbReference type="OrthoDB" id="1470350at2759"/>
<feature type="transmembrane region" description="Helical" evidence="8">
    <location>
        <begin position="20"/>
        <end position="39"/>
    </location>
</feature>
<dbReference type="VEuPathDB" id="FungiDB:Z517_05907"/>
<dbReference type="InterPro" id="IPR017972">
    <property type="entry name" value="Cyt_P450_CS"/>
</dbReference>
<proteinExistence type="inferred from homology"/>
<evidence type="ECO:0000256" key="6">
    <source>
        <dbReference type="PIRSR" id="PIRSR602401-1"/>
    </source>
</evidence>
<evidence type="ECO:0000256" key="7">
    <source>
        <dbReference type="RuleBase" id="RU000461"/>
    </source>
</evidence>
<dbReference type="PRINTS" id="PR00385">
    <property type="entry name" value="P450"/>
</dbReference>
<dbReference type="SUPFAM" id="SSF48264">
    <property type="entry name" value="Cytochrome P450"/>
    <property type="match status" value="1"/>
</dbReference>
<dbReference type="GO" id="GO:0020037">
    <property type="term" value="F:heme binding"/>
    <property type="evidence" value="ECO:0007669"/>
    <property type="project" value="InterPro"/>
</dbReference>
<keyword evidence="4 7" id="KW-0560">Oxidoreductase</keyword>
<dbReference type="Gene3D" id="1.10.630.10">
    <property type="entry name" value="Cytochrome P450"/>
    <property type="match status" value="1"/>
</dbReference>
<dbReference type="InterPro" id="IPR002401">
    <property type="entry name" value="Cyt_P450_E_grp-I"/>
</dbReference>
<dbReference type="STRING" id="1442368.A0A0D2GLA1"/>
<dbReference type="AlphaFoldDB" id="A0A0D2GLA1"/>
<dbReference type="HOGENOM" id="CLU_001570_14_11_1"/>
<evidence type="ECO:0008006" key="11">
    <source>
        <dbReference type="Google" id="ProtNLM"/>
    </source>
</evidence>
<dbReference type="PANTHER" id="PTHR24305">
    <property type="entry name" value="CYTOCHROME P450"/>
    <property type="match status" value="1"/>
</dbReference>
<dbReference type="PROSITE" id="PS00086">
    <property type="entry name" value="CYTOCHROME_P450"/>
    <property type="match status" value="1"/>
</dbReference>
<evidence type="ECO:0000256" key="1">
    <source>
        <dbReference type="ARBA" id="ARBA00001971"/>
    </source>
</evidence>
<feature type="binding site" description="axial binding residue" evidence="6">
    <location>
        <position position="443"/>
    </location>
    <ligand>
        <name>heme</name>
        <dbReference type="ChEBI" id="CHEBI:30413"/>
    </ligand>
    <ligandPart>
        <name>Fe</name>
        <dbReference type="ChEBI" id="CHEBI:18248"/>
    </ligandPart>
</feature>
<keyword evidence="6 7" id="KW-0349">Heme</keyword>
<evidence type="ECO:0000256" key="5">
    <source>
        <dbReference type="ARBA" id="ARBA00023004"/>
    </source>
</evidence>
<keyword evidence="8" id="KW-0812">Transmembrane</keyword>
<dbReference type="InterPro" id="IPR001128">
    <property type="entry name" value="Cyt_P450"/>
</dbReference>
<dbReference type="PANTHER" id="PTHR24305:SF166">
    <property type="entry name" value="CYTOCHROME P450 12A4, MITOCHONDRIAL-RELATED"/>
    <property type="match status" value="1"/>
</dbReference>
<dbReference type="GO" id="GO:0005506">
    <property type="term" value="F:iron ion binding"/>
    <property type="evidence" value="ECO:0007669"/>
    <property type="project" value="InterPro"/>
</dbReference>
<evidence type="ECO:0000313" key="9">
    <source>
        <dbReference type="EMBL" id="KIW79295.1"/>
    </source>
</evidence>
<evidence type="ECO:0000256" key="2">
    <source>
        <dbReference type="ARBA" id="ARBA00010617"/>
    </source>
</evidence>
<dbReference type="GO" id="GO:0004497">
    <property type="term" value="F:monooxygenase activity"/>
    <property type="evidence" value="ECO:0007669"/>
    <property type="project" value="UniProtKB-KW"/>
</dbReference>
<evidence type="ECO:0000313" key="10">
    <source>
        <dbReference type="Proteomes" id="UP000053029"/>
    </source>
</evidence>
<dbReference type="PRINTS" id="PR00463">
    <property type="entry name" value="EP450I"/>
</dbReference>
<dbReference type="GO" id="GO:0016705">
    <property type="term" value="F:oxidoreductase activity, acting on paired donors, with incorporation or reduction of molecular oxygen"/>
    <property type="evidence" value="ECO:0007669"/>
    <property type="project" value="InterPro"/>
</dbReference>
<organism evidence="9 10">
    <name type="scientific">Fonsecaea pedrosoi CBS 271.37</name>
    <dbReference type="NCBI Taxonomy" id="1442368"/>
    <lineage>
        <taxon>Eukaryota</taxon>
        <taxon>Fungi</taxon>
        <taxon>Dikarya</taxon>
        <taxon>Ascomycota</taxon>
        <taxon>Pezizomycotina</taxon>
        <taxon>Eurotiomycetes</taxon>
        <taxon>Chaetothyriomycetidae</taxon>
        <taxon>Chaetothyriales</taxon>
        <taxon>Herpotrichiellaceae</taxon>
        <taxon>Fonsecaea</taxon>
    </lineage>
</organism>
<keyword evidence="10" id="KW-1185">Reference proteome</keyword>
<dbReference type="GeneID" id="25305397"/>
<keyword evidence="8" id="KW-0472">Membrane</keyword>
<comment type="similarity">
    <text evidence="2 7">Belongs to the cytochrome P450 family.</text>
</comment>
<keyword evidence="3 6" id="KW-0479">Metal-binding</keyword>
<evidence type="ECO:0000256" key="4">
    <source>
        <dbReference type="ARBA" id="ARBA00023002"/>
    </source>
</evidence>
<sequence>MSLLNLEAKLNPLTEHPAQGVYLLAFSSLVLYTIGYVVYQIWFHPLAKFPGPFWGKLTEWNTILASVRGESTRTRHAWSTKYGDVVRIGPNELLFGDIASVKDIYGQSSNPCLKDPGFYGAFTVTGATNVFNALDREDHARIRRLLSHAFAMSEIKKTQSRLIPIMEKALEIIESSPQPVNVYNPFNHMFLDIISELAFDKCFNNLQGEYIQEAKDADAVQNISALRGMFPFVEWLPTTYVQEAVKARPRLIQFARSRIQDFRARLEVGAVKEGSLLKRVVETTDEKITKPLTDLELMENAILFIQAGSETSLSTLLYLLYEVDTHPDIKARLVKEIRDAVPNKHAFPLFETVEQLPLLNNVLEETLRLRGPIPVNLPRISPGKVIGNTYVPAGTRVCNLAYTTHRNEGVFPDAESFVPDRWSNATPEMKLAFRPFSTGPRNCIGLHLARLQLLLVVSALYARYDIQLDESTTPDLMVSNDRGIMSPHAKTVKFHVKRRTDI</sequence>
<comment type="cofactor">
    <cofactor evidence="1 6">
        <name>heme</name>
        <dbReference type="ChEBI" id="CHEBI:30413"/>
    </cofactor>
</comment>
<keyword evidence="8" id="KW-1133">Transmembrane helix</keyword>
<keyword evidence="7" id="KW-0503">Monooxygenase</keyword>
<evidence type="ECO:0000256" key="8">
    <source>
        <dbReference type="SAM" id="Phobius"/>
    </source>
</evidence>